<evidence type="ECO:0000259" key="2">
    <source>
        <dbReference type="Pfam" id="PF02023"/>
    </source>
</evidence>
<dbReference type="Pfam" id="PF02023">
    <property type="entry name" value="SCAN"/>
    <property type="match status" value="1"/>
</dbReference>
<dbReference type="SUPFAM" id="SSF47353">
    <property type="entry name" value="Retrovirus capsid dimerization domain-like"/>
    <property type="match status" value="1"/>
</dbReference>
<proteinExistence type="predicted"/>
<dbReference type="GeneID" id="117563027"/>
<dbReference type="PANTHER" id="PTHR46888:SF13">
    <property type="entry name" value="RIBONUCLEASE H"/>
    <property type="match status" value="1"/>
</dbReference>
<gene>
    <name evidence="4" type="primary">LOC117563027</name>
</gene>
<evidence type="ECO:0000313" key="4">
    <source>
        <dbReference type="RefSeq" id="XP_034097045.1"/>
    </source>
</evidence>
<dbReference type="Proteomes" id="UP000515161">
    <property type="component" value="Unplaced"/>
</dbReference>
<accession>A0A6P8WHK9</accession>
<dbReference type="InParanoid" id="A0A6P8WHK9"/>
<sequence length="434" mass="48990">MASFDIEAFLVWPCYEQLDRCKKDELIEIARHFSLVVNRQMVKKELRALVVDEMVRKGLLVLAVSAELPVSKGLVEDPLSQGQAAEFIATEEKSGDSEGGESCEVPLTPPRRGPPSSVGSTDSRVGNKLKIRLARLQLEAKDREQDRQFQLEIRKIEADKEVRIRIRQMELDSELRASGVVGNLRESFSLPSHPPAFNVGKNVALVPVFREAEVDAYFGAFERMAAALQWPADAWALLVQCKLHGRAQEAVAALSLEDSLSYDLVKRAILRVYELVPEAYRQKFRNHRKGANQTHVEYAREKGMLLHKWIDSCDAAEYSAFKELILMEEFKRGLPDRIVGHINDQKVQSLSAAAVLADEYVLMHKTVFSPAIAENSRRMPGAPVGQPARVFTRNKEERECHYCHQPGHLINNCLIFEAEGAATKRDQAERHRLN</sequence>
<dbReference type="OrthoDB" id="8963689at2759"/>
<dbReference type="KEGG" id="gacu:117563027"/>
<dbReference type="InterPro" id="IPR038269">
    <property type="entry name" value="SCAN_sf"/>
</dbReference>
<feature type="domain" description="SCAN box" evidence="2">
    <location>
        <begin position="277"/>
        <end position="364"/>
    </location>
</feature>
<dbReference type="RefSeq" id="XP_034097045.1">
    <property type="nucleotide sequence ID" value="XM_034241154.1"/>
</dbReference>
<dbReference type="PANTHER" id="PTHR46888">
    <property type="entry name" value="ZINC KNUCKLE DOMAINCONTAINING PROTEIN-RELATED"/>
    <property type="match status" value="1"/>
</dbReference>
<feature type="region of interest" description="Disordered" evidence="1">
    <location>
        <begin position="90"/>
        <end position="123"/>
    </location>
</feature>
<evidence type="ECO:0000313" key="3">
    <source>
        <dbReference type="Proteomes" id="UP000515161"/>
    </source>
</evidence>
<reference evidence="4" key="1">
    <citation type="submission" date="2025-08" db="UniProtKB">
        <authorList>
            <consortium name="RefSeq"/>
        </authorList>
    </citation>
    <scope>IDENTIFICATION</scope>
</reference>
<dbReference type="Gene3D" id="1.10.4020.10">
    <property type="entry name" value="DNA breaking-rejoining enzymes"/>
    <property type="match status" value="1"/>
</dbReference>
<keyword evidence="3" id="KW-1185">Reference proteome</keyword>
<evidence type="ECO:0000256" key="1">
    <source>
        <dbReference type="SAM" id="MobiDB-lite"/>
    </source>
</evidence>
<protein>
    <submittedName>
        <fullName evidence="4">Uncharacterized protein LOC117563027</fullName>
    </submittedName>
</protein>
<organism evidence="3 4">
    <name type="scientific">Gymnodraco acuticeps</name>
    <name type="common">Antarctic dragonfish</name>
    <dbReference type="NCBI Taxonomy" id="8218"/>
    <lineage>
        <taxon>Eukaryota</taxon>
        <taxon>Metazoa</taxon>
        <taxon>Chordata</taxon>
        <taxon>Craniata</taxon>
        <taxon>Vertebrata</taxon>
        <taxon>Euteleostomi</taxon>
        <taxon>Actinopterygii</taxon>
        <taxon>Neopterygii</taxon>
        <taxon>Teleostei</taxon>
        <taxon>Neoteleostei</taxon>
        <taxon>Acanthomorphata</taxon>
        <taxon>Eupercaria</taxon>
        <taxon>Perciformes</taxon>
        <taxon>Notothenioidei</taxon>
        <taxon>Bathydraconidae</taxon>
        <taxon>Gymnodraco</taxon>
    </lineage>
</organism>
<name>A0A6P8WHK9_GYMAC</name>
<dbReference type="InterPro" id="IPR003309">
    <property type="entry name" value="SCAN_dom"/>
</dbReference>
<dbReference type="AlphaFoldDB" id="A0A6P8WHK9"/>